<comment type="caution">
    <text evidence="1">The sequence shown here is derived from an EMBL/GenBank/DDBJ whole genome shotgun (WGS) entry which is preliminary data.</text>
</comment>
<accession>X1EZS5</accession>
<reference evidence="1" key="1">
    <citation type="journal article" date="2014" name="Front. Microbiol.">
        <title>High frequency of phylogenetically diverse reductive dehalogenase-homologous genes in deep subseafloor sedimentary metagenomes.</title>
        <authorList>
            <person name="Kawai M."/>
            <person name="Futagami T."/>
            <person name="Toyoda A."/>
            <person name="Takaki Y."/>
            <person name="Nishi S."/>
            <person name="Hori S."/>
            <person name="Arai W."/>
            <person name="Tsubouchi T."/>
            <person name="Morono Y."/>
            <person name="Uchiyama I."/>
            <person name="Ito T."/>
            <person name="Fujiyama A."/>
            <person name="Inagaki F."/>
            <person name="Takami H."/>
        </authorList>
    </citation>
    <scope>NUCLEOTIDE SEQUENCE</scope>
    <source>
        <strain evidence="1">Expedition CK06-06</strain>
    </source>
</reference>
<name>X1EZS5_9ZZZZ</name>
<proteinExistence type="predicted"/>
<sequence>LKIQKKALETDVSALTKDRADRVSEINHLDNTINEYKQNLTDLKEAFQTNKQGYDEFINSIKEFMLQYAMFEGFIAMLQTSPAEKKSIRELASYILMLGEKIWDFYDQPDRLRYLFVTTVLGDYLKCYRCNKCGLKFIANKEPKSYVRNFSCPSCGLSWDLHADDSFLEAMLGFSSKSTDANNTEKQEN</sequence>
<protein>
    <submittedName>
        <fullName evidence="1">Uncharacterized protein</fullName>
    </submittedName>
</protein>
<feature type="non-terminal residue" evidence="1">
    <location>
        <position position="1"/>
    </location>
</feature>
<evidence type="ECO:0000313" key="1">
    <source>
        <dbReference type="EMBL" id="GAH25840.1"/>
    </source>
</evidence>
<dbReference type="EMBL" id="BARU01000855">
    <property type="protein sequence ID" value="GAH25840.1"/>
    <property type="molecule type" value="Genomic_DNA"/>
</dbReference>
<organism evidence="1">
    <name type="scientific">marine sediment metagenome</name>
    <dbReference type="NCBI Taxonomy" id="412755"/>
    <lineage>
        <taxon>unclassified sequences</taxon>
        <taxon>metagenomes</taxon>
        <taxon>ecological metagenomes</taxon>
    </lineage>
</organism>
<gene>
    <name evidence="1" type="ORF">S03H2_02529</name>
</gene>
<dbReference type="AlphaFoldDB" id="X1EZS5"/>